<dbReference type="Gene3D" id="3.60.21.10">
    <property type="match status" value="1"/>
</dbReference>
<dbReference type="CDD" id="cd00840">
    <property type="entry name" value="MPP_Mre11_N"/>
    <property type="match status" value="1"/>
</dbReference>
<dbReference type="RefSeq" id="WP_152100148.1">
    <property type="nucleotide sequence ID" value="NZ_AP021861.1"/>
</dbReference>
<dbReference type="Pfam" id="PF00149">
    <property type="entry name" value="Metallophos"/>
    <property type="match status" value="1"/>
</dbReference>
<protein>
    <submittedName>
        <fullName evidence="3">DNA repair exonuclease family protein YhaO</fullName>
    </submittedName>
</protein>
<dbReference type="Proteomes" id="UP000326837">
    <property type="component" value="Chromosome"/>
</dbReference>
<evidence type="ECO:0000259" key="2">
    <source>
        <dbReference type="Pfam" id="PF00149"/>
    </source>
</evidence>
<dbReference type="AlphaFoldDB" id="A0A5K7XJM5"/>
<dbReference type="EMBL" id="AP021861">
    <property type="protein sequence ID" value="BBO34606.1"/>
    <property type="molecule type" value="Genomic_DNA"/>
</dbReference>
<dbReference type="InterPro" id="IPR041796">
    <property type="entry name" value="Mre11_N"/>
</dbReference>
<accession>A0A5K7XJM5</accession>
<sequence>MLTFLHAADIHLDSPLRGLDRYEGAPVEEIRIASRRAFENLVEYAIRERVAFVVLAGDLYDGDWKDFDTGLFFVEQMSRLRKADIHVFGVLGNHDAASKITRSLRLPANVHIFSTSAPSTQRIEKLNVAIHGQSFASQCTAVDLARSYPAAVPGWFNIGVLHTSMSGREGHGSYAPCSEACLRESGYDYWALGHVHQREVLPGRPTIAFPGNIQGRHIRESGPKGCLRVLVDDQNKATVEFVPLDVLRWTTATVPLDGAEAKSEVLERVDDALRRVVEASENRLTAVRIVLTGTTPLAADIAANSRQWNADVRATAIDVDAEKLWVEKVKHEVSMPVQQSLAEGDDSPLAEVAAIVARLTASENAASELGIDLAELERKLPVDIKETILAADPHWWREILADAEAKLLAELKG</sequence>
<gene>
    <name evidence="3" type="ORF">PLANPX_4218</name>
</gene>
<evidence type="ECO:0000313" key="4">
    <source>
        <dbReference type="Proteomes" id="UP000326837"/>
    </source>
</evidence>
<name>A0A5K7XJM5_9BACT</name>
<proteinExistence type="predicted"/>
<dbReference type="GO" id="GO:0004527">
    <property type="term" value="F:exonuclease activity"/>
    <property type="evidence" value="ECO:0007669"/>
    <property type="project" value="UniProtKB-KW"/>
</dbReference>
<keyword evidence="3" id="KW-0269">Exonuclease</keyword>
<evidence type="ECO:0000256" key="1">
    <source>
        <dbReference type="ARBA" id="ARBA00022801"/>
    </source>
</evidence>
<dbReference type="PANTHER" id="PTHR30337:SF7">
    <property type="entry name" value="PHOSPHOESTERASE"/>
    <property type="match status" value="1"/>
</dbReference>
<dbReference type="KEGG" id="lpav:PLANPX_4218"/>
<dbReference type="InterPro" id="IPR004843">
    <property type="entry name" value="Calcineurin-like_PHP"/>
</dbReference>
<dbReference type="InterPro" id="IPR014576">
    <property type="entry name" value="Pesterase_YhaO"/>
</dbReference>
<dbReference type="InterPro" id="IPR029052">
    <property type="entry name" value="Metallo-depent_PP-like"/>
</dbReference>
<keyword evidence="3" id="KW-0540">Nuclease</keyword>
<keyword evidence="4" id="KW-1185">Reference proteome</keyword>
<evidence type="ECO:0000313" key="3">
    <source>
        <dbReference type="EMBL" id="BBO34606.1"/>
    </source>
</evidence>
<feature type="domain" description="Calcineurin-like phosphoesterase" evidence="2">
    <location>
        <begin position="3"/>
        <end position="197"/>
    </location>
</feature>
<dbReference type="PIRSF" id="PIRSF033091">
    <property type="entry name" value="Pesterase_YhaO"/>
    <property type="match status" value="1"/>
</dbReference>
<keyword evidence="1" id="KW-0378">Hydrolase</keyword>
<organism evidence="3 4">
    <name type="scientific">Lacipirellula parvula</name>
    <dbReference type="NCBI Taxonomy" id="2650471"/>
    <lineage>
        <taxon>Bacteria</taxon>
        <taxon>Pseudomonadati</taxon>
        <taxon>Planctomycetota</taxon>
        <taxon>Planctomycetia</taxon>
        <taxon>Pirellulales</taxon>
        <taxon>Lacipirellulaceae</taxon>
        <taxon>Lacipirellula</taxon>
    </lineage>
</organism>
<reference evidence="4" key="1">
    <citation type="submission" date="2019-10" db="EMBL/GenBank/DDBJ databases">
        <title>Lacipirellula parvula gen. nov., sp. nov., representing a lineage of planctomycetes widespread in freshwater anoxic habitats, and description of the family Lacipirellulaceae.</title>
        <authorList>
            <person name="Dedysh S.N."/>
            <person name="Kulichevskaya I.S."/>
            <person name="Beletsky A.V."/>
            <person name="Rakitin A.L."/>
            <person name="Mardanov A.V."/>
            <person name="Ivanova A.A."/>
            <person name="Saltykova V.X."/>
            <person name="Rijpstra W.I.C."/>
            <person name="Sinninghe Damste J.S."/>
            <person name="Ravin N.V."/>
        </authorList>
    </citation>
    <scope>NUCLEOTIDE SEQUENCE [LARGE SCALE GENOMIC DNA]</scope>
    <source>
        <strain evidence="4">PX69</strain>
    </source>
</reference>
<dbReference type="InterPro" id="IPR050535">
    <property type="entry name" value="DNA_Repair-Maintenance_Comp"/>
</dbReference>
<dbReference type="PANTHER" id="PTHR30337">
    <property type="entry name" value="COMPONENT OF ATP-DEPENDENT DSDNA EXONUCLEASE"/>
    <property type="match status" value="1"/>
</dbReference>
<dbReference type="SUPFAM" id="SSF56300">
    <property type="entry name" value="Metallo-dependent phosphatases"/>
    <property type="match status" value="1"/>
</dbReference>